<dbReference type="Gene3D" id="1.25.40.20">
    <property type="entry name" value="Ankyrin repeat-containing domain"/>
    <property type="match status" value="1"/>
</dbReference>
<dbReference type="InterPro" id="IPR036770">
    <property type="entry name" value="Ankyrin_rpt-contain_sf"/>
</dbReference>
<dbReference type="PANTHER" id="PTHR24198">
    <property type="entry name" value="ANKYRIN REPEAT AND PROTEIN KINASE DOMAIN-CONTAINING PROTEIN"/>
    <property type="match status" value="1"/>
</dbReference>
<feature type="repeat" description="ANK" evidence="3">
    <location>
        <begin position="190"/>
        <end position="222"/>
    </location>
</feature>
<evidence type="ECO:0000313" key="4">
    <source>
        <dbReference type="EMBL" id="KAK1734181.1"/>
    </source>
</evidence>
<organism evidence="4 5">
    <name type="scientific">Skeletonema marinoi</name>
    <dbReference type="NCBI Taxonomy" id="267567"/>
    <lineage>
        <taxon>Eukaryota</taxon>
        <taxon>Sar</taxon>
        <taxon>Stramenopiles</taxon>
        <taxon>Ochrophyta</taxon>
        <taxon>Bacillariophyta</taxon>
        <taxon>Coscinodiscophyceae</taxon>
        <taxon>Thalassiosirophycidae</taxon>
        <taxon>Thalassiosirales</taxon>
        <taxon>Skeletonemataceae</taxon>
        <taxon>Skeletonema</taxon>
        <taxon>Skeletonema marinoi-dohrnii complex</taxon>
    </lineage>
</organism>
<evidence type="ECO:0000256" key="2">
    <source>
        <dbReference type="ARBA" id="ARBA00023043"/>
    </source>
</evidence>
<sequence length="266" mass="29738">MPSITQQQMYGRQRRSKTCCGYCGVPAGLRSQCEITEVCRIVSASFSCCCERDHTDSGIIEVALEIVKILYDAHSEAIEDNLFVLNIQSFHEQIQSFINTQLFYSRQARDHRQMTAPDEKGQLPLHTALENNARLGSIKLLMKGNPLAVQSPDNSGALPLHVACEHHDSPSVVQYLIGLDTTTLDAVDRDGNTALHYACRSAKYDMIALLLDKYDAVSVSKRNAQKKLPIDLLWESNEVLDRGSIEHTESVFQLLKAYPEIVTTLI</sequence>
<dbReference type="AlphaFoldDB" id="A0AAD8XUL2"/>
<protein>
    <submittedName>
        <fullName evidence="4">Uncharacterized protein</fullName>
    </submittedName>
</protein>
<evidence type="ECO:0000313" key="5">
    <source>
        <dbReference type="Proteomes" id="UP001224775"/>
    </source>
</evidence>
<dbReference type="PANTHER" id="PTHR24198:SF165">
    <property type="entry name" value="ANKYRIN REPEAT-CONTAINING PROTEIN-RELATED"/>
    <property type="match status" value="1"/>
</dbReference>
<dbReference type="EMBL" id="JATAAI010000041">
    <property type="protein sequence ID" value="KAK1734181.1"/>
    <property type="molecule type" value="Genomic_DNA"/>
</dbReference>
<dbReference type="InterPro" id="IPR002110">
    <property type="entry name" value="Ankyrin_rpt"/>
</dbReference>
<gene>
    <name evidence="4" type="ORF">QTG54_015184</name>
</gene>
<accession>A0AAD8XUL2</accession>
<dbReference type="Pfam" id="PF12796">
    <property type="entry name" value="Ank_2"/>
    <property type="match status" value="1"/>
</dbReference>
<dbReference type="Proteomes" id="UP001224775">
    <property type="component" value="Unassembled WGS sequence"/>
</dbReference>
<name>A0AAD8XUL2_9STRA</name>
<keyword evidence="2 3" id="KW-0040">ANK repeat</keyword>
<dbReference type="SMART" id="SM00248">
    <property type="entry name" value="ANK"/>
    <property type="match status" value="3"/>
</dbReference>
<dbReference type="PROSITE" id="PS50297">
    <property type="entry name" value="ANK_REP_REGION"/>
    <property type="match status" value="1"/>
</dbReference>
<keyword evidence="1" id="KW-0677">Repeat</keyword>
<comment type="caution">
    <text evidence="4">The sequence shown here is derived from an EMBL/GenBank/DDBJ whole genome shotgun (WGS) entry which is preliminary data.</text>
</comment>
<reference evidence="4" key="1">
    <citation type="submission" date="2023-06" db="EMBL/GenBank/DDBJ databases">
        <title>Survivors Of The Sea: Transcriptome response of Skeletonema marinoi to long-term dormancy.</title>
        <authorList>
            <person name="Pinder M.I.M."/>
            <person name="Kourtchenko O."/>
            <person name="Robertson E.K."/>
            <person name="Larsson T."/>
            <person name="Maumus F."/>
            <person name="Osuna-Cruz C.M."/>
            <person name="Vancaester E."/>
            <person name="Stenow R."/>
            <person name="Vandepoele K."/>
            <person name="Ploug H."/>
            <person name="Bruchert V."/>
            <person name="Godhe A."/>
            <person name="Topel M."/>
        </authorList>
    </citation>
    <scope>NUCLEOTIDE SEQUENCE</scope>
    <source>
        <strain evidence="4">R05AC</strain>
    </source>
</reference>
<proteinExistence type="predicted"/>
<evidence type="ECO:0000256" key="1">
    <source>
        <dbReference type="ARBA" id="ARBA00022737"/>
    </source>
</evidence>
<dbReference type="PROSITE" id="PS50088">
    <property type="entry name" value="ANK_REPEAT"/>
    <property type="match status" value="1"/>
</dbReference>
<evidence type="ECO:0000256" key="3">
    <source>
        <dbReference type="PROSITE-ProRule" id="PRU00023"/>
    </source>
</evidence>
<keyword evidence="5" id="KW-1185">Reference proteome</keyword>
<dbReference type="SUPFAM" id="SSF48403">
    <property type="entry name" value="Ankyrin repeat"/>
    <property type="match status" value="1"/>
</dbReference>